<accession>A0ABN6QJI4</accession>
<keyword evidence="2" id="KW-0805">Transcription regulation</keyword>
<gene>
    <name evidence="8" type="ORF">Abiwalacus_19720</name>
</gene>
<dbReference type="Gene3D" id="1.10.1740.10">
    <property type="match status" value="1"/>
</dbReference>
<dbReference type="SUPFAM" id="SSF88659">
    <property type="entry name" value="Sigma3 and sigma4 domains of RNA polymerase sigma factors"/>
    <property type="match status" value="1"/>
</dbReference>
<dbReference type="EMBL" id="AP025943">
    <property type="protein sequence ID" value="BDL44398.1"/>
    <property type="molecule type" value="Genomic_DNA"/>
</dbReference>
<dbReference type="InterPro" id="IPR007630">
    <property type="entry name" value="RNA_pol_sigma70_r4"/>
</dbReference>
<feature type="domain" description="RNA polymerase sigma-70 region 2" evidence="6">
    <location>
        <begin position="37"/>
        <end position="106"/>
    </location>
</feature>
<organism evidence="8 9">
    <name type="scientific">Akkermansia biwaensis</name>
    <dbReference type="NCBI Taxonomy" id="2946555"/>
    <lineage>
        <taxon>Bacteria</taxon>
        <taxon>Pseudomonadati</taxon>
        <taxon>Verrucomicrobiota</taxon>
        <taxon>Verrucomicrobiia</taxon>
        <taxon>Verrucomicrobiales</taxon>
        <taxon>Akkermansiaceae</taxon>
        <taxon>Akkermansia</taxon>
    </lineage>
</organism>
<evidence type="ECO:0000256" key="1">
    <source>
        <dbReference type="ARBA" id="ARBA00010641"/>
    </source>
</evidence>
<evidence type="ECO:0000256" key="2">
    <source>
        <dbReference type="ARBA" id="ARBA00023015"/>
    </source>
</evidence>
<dbReference type="InterPro" id="IPR013325">
    <property type="entry name" value="RNA_pol_sigma_r2"/>
</dbReference>
<dbReference type="Proteomes" id="UP001062263">
    <property type="component" value="Chromosome"/>
</dbReference>
<dbReference type="NCBIfam" id="TIGR02937">
    <property type="entry name" value="sigma70-ECF"/>
    <property type="match status" value="1"/>
</dbReference>
<dbReference type="PANTHER" id="PTHR43133">
    <property type="entry name" value="RNA POLYMERASE ECF-TYPE SIGMA FACTO"/>
    <property type="match status" value="1"/>
</dbReference>
<evidence type="ECO:0000256" key="5">
    <source>
        <dbReference type="ARBA" id="ARBA00023163"/>
    </source>
</evidence>
<keyword evidence="3" id="KW-0731">Sigma factor</keyword>
<dbReference type="InterPro" id="IPR007627">
    <property type="entry name" value="RNA_pol_sigma70_r2"/>
</dbReference>
<name>A0ABN6QJI4_9BACT</name>
<comment type="similarity">
    <text evidence="1">Belongs to the sigma-70 factor family. ECF subfamily.</text>
</comment>
<evidence type="ECO:0000259" key="6">
    <source>
        <dbReference type="Pfam" id="PF04542"/>
    </source>
</evidence>
<dbReference type="Gene3D" id="1.10.10.10">
    <property type="entry name" value="Winged helix-like DNA-binding domain superfamily/Winged helix DNA-binding domain"/>
    <property type="match status" value="1"/>
</dbReference>
<evidence type="ECO:0000256" key="3">
    <source>
        <dbReference type="ARBA" id="ARBA00023082"/>
    </source>
</evidence>
<evidence type="ECO:0000259" key="7">
    <source>
        <dbReference type="Pfam" id="PF04545"/>
    </source>
</evidence>
<reference evidence="8" key="1">
    <citation type="submission" date="2022-06" db="EMBL/GenBank/DDBJ databases">
        <title>Akkermansia biwalacus sp. nov., an anaerobic mucin-degrading bacterium isolated from human intestine.</title>
        <authorList>
            <person name="Kobayashi Y."/>
            <person name="Inoue S."/>
            <person name="Kawahara T."/>
            <person name="Kohda N."/>
        </authorList>
    </citation>
    <scope>NUCLEOTIDE SEQUENCE</scope>
    <source>
        <strain evidence="8">WON2089</strain>
    </source>
</reference>
<proteinExistence type="inferred from homology"/>
<dbReference type="Pfam" id="PF04545">
    <property type="entry name" value="Sigma70_r4"/>
    <property type="match status" value="1"/>
</dbReference>
<evidence type="ECO:0000313" key="8">
    <source>
        <dbReference type="EMBL" id="BDL44398.1"/>
    </source>
</evidence>
<feature type="domain" description="RNA polymerase sigma-70 region 4" evidence="7">
    <location>
        <begin position="145"/>
        <end position="193"/>
    </location>
</feature>
<dbReference type="InterPro" id="IPR013324">
    <property type="entry name" value="RNA_pol_sigma_r3/r4-like"/>
</dbReference>
<dbReference type="InterPro" id="IPR036388">
    <property type="entry name" value="WH-like_DNA-bd_sf"/>
</dbReference>
<dbReference type="InterPro" id="IPR014284">
    <property type="entry name" value="RNA_pol_sigma-70_dom"/>
</dbReference>
<protein>
    <recommendedName>
        <fullName evidence="10">RNA polymerase subunit sigma-24</fullName>
    </recommendedName>
</protein>
<dbReference type="SUPFAM" id="SSF88946">
    <property type="entry name" value="Sigma2 domain of RNA polymerase sigma factors"/>
    <property type="match status" value="1"/>
</dbReference>
<dbReference type="Pfam" id="PF04542">
    <property type="entry name" value="Sigma70_r2"/>
    <property type="match status" value="1"/>
</dbReference>
<dbReference type="PANTHER" id="PTHR43133:SF8">
    <property type="entry name" value="RNA POLYMERASE SIGMA FACTOR HI_1459-RELATED"/>
    <property type="match status" value="1"/>
</dbReference>
<sequence>MMIERPQDEEMNMSAQAREQEMNEDADHLLSWDEWLRRHVSQLLLFARQQSRSAEDAEDILQDALIRLARKEAAGEFMGGQEAWLSYVFASIRRLAVDYGRKADRRQRREDEACSADPAQDACADPWFSSSAADEELKQFMEMQLKKLPSKFSEVIVLKIWGEQTFLQIAETLEISQNTVASRYRYGIDMLRKALRNRKEEI</sequence>
<evidence type="ECO:0000313" key="9">
    <source>
        <dbReference type="Proteomes" id="UP001062263"/>
    </source>
</evidence>
<dbReference type="InterPro" id="IPR039425">
    <property type="entry name" value="RNA_pol_sigma-70-like"/>
</dbReference>
<keyword evidence="9" id="KW-1185">Reference proteome</keyword>
<evidence type="ECO:0008006" key="10">
    <source>
        <dbReference type="Google" id="ProtNLM"/>
    </source>
</evidence>
<evidence type="ECO:0000256" key="4">
    <source>
        <dbReference type="ARBA" id="ARBA00023125"/>
    </source>
</evidence>
<keyword evidence="4" id="KW-0238">DNA-binding</keyword>
<keyword evidence="5" id="KW-0804">Transcription</keyword>